<accession>A0ACB8UMB5</accession>
<sequence>MVSREGSPYTICGDATPRNETIDLISQDMKLMVKKIQDLRHLGIENSGLPLPKIVVVGDQSTGKSSLIEGISEIKVPRSSGCCTRCPLEINLSESDNPWICRVLLMKRYLYVPKGRPTSKNPLGPWIEQELEEILFDTLTDKSMLEKVLKWAQIATLNPARSPKDFGPDNDNDTYTFTQVKFSPNVVRLDISAPGFPNLSFYDLPGVINVAEIEEEKYLVTLVENLVKEYIKADNTIVLLTMPMTDDATNSSAARIVREIRGARDRTLGVLTKPDRIESGYDQWQELLDGKKFLLGHGYYVVKNNSDPIVTHMKAREEEHMFFAHSPWTTTFAEYSERFGTRKLQAALSNLLLKQIQSSLPRIIEQIDQRAKLVDDELCTLPDPPSANIPYILCQKLNILICNVQAHMDGGVSRHLFLKRWGQLAVEFRSYLEKSRPSLKIGDNIEVRIPPRVFSAADEDDECEIMEHKSPLKRKPVNGDGGESKRPRTGSPSIPSPMESAPARPAMEYFHAFPVPAKIFTPEDIRNINIDTYASGVPGLGNPQAVEEINRLSVKHWLDPMRTFLSATYNMMVEVLIEEVDIVFGQYQQTVLYVALKAIMMEFLDSIKVEHYRQATEIYDIECSKPFTLAEANFSKAQKETLDVFCSKRRSLRTRAYAQKMGELTGKPYNEKSISPMDLGSDSFQKEMEIMASSRAYYDIASSRFLDVTCQCIHTKLFLRCRNELRAVIEEKLGILGPNASERCMELMIEDESRQRRRIELRREKEKLEKAQAGLRGAGENSNTSDLFV</sequence>
<evidence type="ECO:0000313" key="1">
    <source>
        <dbReference type="EMBL" id="KAI2381642.1"/>
    </source>
</evidence>
<protein>
    <submittedName>
        <fullName evidence="1">Uncharacterized protein</fullName>
    </submittedName>
</protein>
<organism evidence="1">
    <name type="scientific">Ophidiomyces ophidiicola</name>
    <dbReference type="NCBI Taxonomy" id="1387563"/>
    <lineage>
        <taxon>Eukaryota</taxon>
        <taxon>Fungi</taxon>
        <taxon>Dikarya</taxon>
        <taxon>Ascomycota</taxon>
        <taxon>Pezizomycotina</taxon>
        <taxon>Eurotiomycetes</taxon>
        <taxon>Eurotiomycetidae</taxon>
        <taxon>Onygenales</taxon>
        <taxon>Onygenaceae</taxon>
        <taxon>Ophidiomyces</taxon>
    </lineage>
</organism>
<name>A0ACB8UMB5_9EURO</name>
<proteinExistence type="predicted"/>
<comment type="caution">
    <text evidence="1">The sequence shown here is derived from an EMBL/GenBank/DDBJ whole genome shotgun (WGS) entry which is preliminary data.</text>
</comment>
<gene>
    <name evidence="1" type="ORF">LOY88_006689</name>
</gene>
<dbReference type="EMBL" id="JALBCA010000191">
    <property type="protein sequence ID" value="KAI2381642.1"/>
    <property type="molecule type" value="Genomic_DNA"/>
</dbReference>
<reference evidence="1" key="1">
    <citation type="journal article" date="2022" name="bioRxiv">
        <title>Population genetic analysis of Ophidiomyces ophidiicola, the causative agent of snake fungal disease, indicates recent introductions to the USA.</title>
        <authorList>
            <person name="Ladner J.T."/>
            <person name="Palmer J.M."/>
            <person name="Ettinger C.L."/>
            <person name="Stajich J.E."/>
            <person name="Farrell T.M."/>
            <person name="Glorioso B.M."/>
            <person name="Lawson B."/>
            <person name="Price S.J."/>
            <person name="Stengle A.G."/>
            <person name="Grear D.A."/>
            <person name="Lorch J.M."/>
        </authorList>
    </citation>
    <scope>NUCLEOTIDE SEQUENCE</scope>
    <source>
        <strain evidence="1">NWHC 24266-5</strain>
    </source>
</reference>